<dbReference type="InterPro" id="IPR040198">
    <property type="entry name" value="Fido_containing"/>
</dbReference>
<proteinExistence type="predicted"/>
<dbReference type="Pfam" id="PF02661">
    <property type="entry name" value="Fic"/>
    <property type="match status" value="1"/>
</dbReference>
<dbReference type="Gene3D" id="1.10.3290.10">
    <property type="entry name" value="Fido-like domain"/>
    <property type="match status" value="1"/>
</dbReference>
<dbReference type="InterPro" id="IPR003812">
    <property type="entry name" value="Fido"/>
</dbReference>
<reference evidence="4 5" key="1">
    <citation type="submission" date="2016-04" db="EMBL/GenBank/DDBJ databases">
        <title>ATOL: Assembling a taxonomically balanced genome-scale reconstruction of the evolutionary history of the Enterobacteriaceae.</title>
        <authorList>
            <person name="Plunkett G.III."/>
            <person name="Neeno-Eckwall E.C."/>
            <person name="Glasner J.D."/>
            <person name="Perna N.T."/>
        </authorList>
    </citation>
    <scope>NUCLEOTIDE SEQUENCE [LARGE SCALE GENOMIC DNA]</scope>
    <source>
        <strain evidence="4 5">ATCC 51607</strain>
    </source>
</reference>
<dbReference type="PANTHER" id="PTHR13504:SF38">
    <property type="entry name" value="FIDO DOMAIN-CONTAINING PROTEIN"/>
    <property type="match status" value="1"/>
</dbReference>
<dbReference type="EMBL" id="LXEO01000063">
    <property type="protein sequence ID" value="OAT15232.1"/>
    <property type="molecule type" value="Genomic_DNA"/>
</dbReference>
<feature type="binding site" evidence="2">
    <location>
        <begin position="268"/>
        <end position="275"/>
    </location>
    <ligand>
        <name>ATP</name>
        <dbReference type="ChEBI" id="CHEBI:30616"/>
    </ligand>
</feature>
<evidence type="ECO:0000313" key="4">
    <source>
        <dbReference type="EMBL" id="OAT15232.1"/>
    </source>
</evidence>
<dbReference type="Proteomes" id="UP000078286">
    <property type="component" value="Unassembled WGS sequence"/>
</dbReference>
<gene>
    <name evidence="4" type="ORF">M979_3823</name>
</gene>
<dbReference type="PROSITE" id="PS51459">
    <property type="entry name" value="FIDO"/>
    <property type="match status" value="1"/>
</dbReference>
<evidence type="ECO:0000256" key="1">
    <source>
        <dbReference type="PIRSR" id="PIRSR640198-1"/>
    </source>
</evidence>
<feature type="domain" description="Fido" evidence="3">
    <location>
        <begin position="178"/>
        <end position="329"/>
    </location>
</feature>
<dbReference type="AlphaFoldDB" id="A0A1B7HHX1"/>
<evidence type="ECO:0000313" key="5">
    <source>
        <dbReference type="Proteomes" id="UP000078286"/>
    </source>
</evidence>
<keyword evidence="2" id="KW-0547">Nucleotide-binding</keyword>
<name>A0A1B7HHX1_9ENTR</name>
<organism evidence="4 5">
    <name type="scientific">Buttiauxella noackiae ATCC 51607</name>
    <dbReference type="NCBI Taxonomy" id="1354255"/>
    <lineage>
        <taxon>Bacteria</taxon>
        <taxon>Pseudomonadati</taxon>
        <taxon>Pseudomonadota</taxon>
        <taxon>Gammaproteobacteria</taxon>
        <taxon>Enterobacterales</taxon>
        <taxon>Enterobacteriaceae</taxon>
        <taxon>Buttiauxella</taxon>
    </lineage>
</organism>
<evidence type="ECO:0000259" key="3">
    <source>
        <dbReference type="PROSITE" id="PS51459"/>
    </source>
</evidence>
<dbReference type="SUPFAM" id="SSF140931">
    <property type="entry name" value="Fic-like"/>
    <property type="match status" value="1"/>
</dbReference>
<evidence type="ECO:0000256" key="2">
    <source>
        <dbReference type="PIRSR" id="PIRSR640198-2"/>
    </source>
</evidence>
<dbReference type="RefSeq" id="WP_064556057.1">
    <property type="nucleotide sequence ID" value="NZ_LXEO01000063.1"/>
</dbReference>
<accession>A0A1B7HHX1</accession>
<keyword evidence="5" id="KW-1185">Reference proteome</keyword>
<dbReference type="PANTHER" id="PTHR13504">
    <property type="entry name" value="FIDO DOMAIN-CONTAINING PROTEIN DDB_G0283145"/>
    <property type="match status" value="1"/>
</dbReference>
<keyword evidence="2" id="KW-0067">ATP-binding</keyword>
<feature type="active site" evidence="1">
    <location>
        <position position="264"/>
    </location>
</feature>
<dbReference type="GO" id="GO:0005524">
    <property type="term" value="F:ATP binding"/>
    <property type="evidence" value="ECO:0007669"/>
    <property type="project" value="UniProtKB-KW"/>
</dbReference>
<dbReference type="PATRIC" id="fig|1354255.3.peg.3940"/>
<protein>
    <recommendedName>
        <fullName evidence="3">Fido domain-containing protein</fullName>
    </recommendedName>
</protein>
<sequence length="431" mass="48283">MAISKPPSFPASSSISMETLTHYNRYNRLVDEKGRYLPFDDFQYRVAHGDDPAIAWRFTRMARDSAIQRIEYRNEKGEQAGFNLTPGILATLELVDKYTTRLALDDIRRRLSASGAELAQLQIDEAITSSQLEGANTTTLVAREMLSTGRRARTEGEQMIAGNARLMAEIGEHLNEPLTVDLICHFHAVGMSGINDETYTPGLFRETDDIVIADRSGDIVHQPPVAANILRRLETVCEWANDTSGYIHPMIRACILHFMIAHEHPFRDGNGRTSRALFYWSMLKSGYEVFRYLSISSLLHNAAVKYAHSYQYTETDGMDLTYFLDYQASVITRVVNGLQEHINTLVNRRAVLDRRLFESGALSRLTQRQVTLLNVLLATPGKTFTSIETGGALGVSTQTARRDLRVLVAEGLVIAISANDQLTTYRANTEG</sequence>
<comment type="caution">
    <text evidence="4">The sequence shown here is derived from an EMBL/GenBank/DDBJ whole genome shotgun (WGS) entry which is preliminary data.</text>
</comment>
<dbReference type="InterPro" id="IPR036597">
    <property type="entry name" value="Fido-like_dom_sf"/>
</dbReference>